<keyword evidence="2" id="KW-0378">Hydrolase</keyword>
<dbReference type="PANTHER" id="PTHR43440:SF1">
    <property type="entry name" value="UREASE"/>
    <property type="match status" value="1"/>
</dbReference>
<keyword evidence="6" id="KW-1185">Reference proteome</keyword>
<feature type="domain" description="Urease alpha-subunit N-terminal" evidence="3">
    <location>
        <begin position="177"/>
        <end position="223"/>
    </location>
</feature>
<dbReference type="Pfam" id="PF18473">
    <property type="entry name" value="Urease_linker"/>
    <property type="match status" value="1"/>
</dbReference>
<keyword evidence="1" id="KW-0479">Metal-binding</keyword>
<reference evidence="5" key="2">
    <citation type="submission" date="2022-01" db="EMBL/GenBank/DDBJ databases">
        <authorList>
            <person name="Yamashiro T."/>
            <person name="Shiraishi A."/>
            <person name="Satake H."/>
            <person name="Nakayama K."/>
        </authorList>
    </citation>
    <scope>NUCLEOTIDE SEQUENCE</scope>
</reference>
<dbReference type="InterPro" id="IPR050112">
    <property type="entry name" value="Urease_alpha_subunit"/>
</dbReference>
<evidence type="ECO:0000259" key="3">
    <source>
        <dbReference type="Pfam" id="PF00449"/>
    </source>
</evidence>
<evidence type="ECO:0000256" key="2">
    <source>
        <dbReference type="ARBA" id="ARBA00022801"/>
    </source>
</evidence>
<sequence length="276" mass="30561">MSRVGFQEEDAHTFDNFIKVYDNVFEDDILDFANVEVEVLGYEDWRGAVADINEDGFCVLSKVYATFIIFKNLMSWMLGHKSYIFYLIYKRQVLPTILQLLDSVLVKGTFPDGDAKSVTLVRIGGNQVIRWGNAIADNFVNEANVKTVIESVHARGFGNSKDTSTSHVRQTFVCGYRIVAEVEKDFVVYGDECVFGGGKVIKDGMGQSSRYSVSDCLDTVIAGEGKMVIAGAIDCHVHFICPQLAYEAIASGKRYHDNGGVRLKLHEEGGTTPAVI</sequence>
<dbReference type="SUPFAM" id="SSF51338">
    <property type="entry name" value="Composite domain of metallo-dependent hydrolases"/>
    <property type="match status" value="1"/>
</dbReference>
<dbReference type="InterPro" id="IPR011612">
    <property type="entry name" value="Urease_alpha_N_dom"/>
</dbReference>
<evidence type="ECO:0000256" key="1">
    <source>
        <dbReference type="ARBA" id="ARBA00022723"/>
    </source>
</evidence>
<dbReference type="SUPFAM" id="SSF51278">
    <property type="entry name" value="Urease, beta-subunit"/>
    <property type="match status" value="1"/>
</dbReference>
<organism evidence="5 6">
    <name type="scientific">Tanacetum coccineum</name>
    <dbReference type="NCBI Taxonomy" id="301880"/>
    <lineage>
        <taxon>Eukaryota</taxon>
        <taxon>Viridiplantae</taxon>
        <taxon>Streptophyta</taxon>
        <taxon>Embryophyta</taxon>
        <taxon>Tracheophyta</taxon>
        <taxon>Spermatophyta</taxon>
        <taxon>Magnoliopsida</taxon>
        <taxon>eudicotyledons</taxon>
        <taxon>Gunneridae</taxon>
        <taxon>Pentapetalae</taxon>
        <taxon>asterids</taxon>
        <taxon>campanulids</taxon>
        <taxon>Asterales</taxon>
        <taxon>Asteraceae</taxon>
        <taxon>Asteroideae</taxon>
        <taxon>Anthemideae</taxon>
        <taxon>Anthemidinae</taxon>
        <taxon>Tanacetum</taxon>
    </lineage>
</organism>
<reference evidence="5" key="1">
    <citation type="journal article" date="2022" name="Int. J. Mol. Sci.">
        <title>Draft Genome of Tanacetum Coccineum: Genomic Comparison of Closely Related Tanacetum-Family Plants.</title>
        <authorList>
            <person name="Yamashiro T."/>
            <person name="Shiraishi A."/>
            <person name="Nakayama K."/>
            <person name="Satake H."/>
        </authorList>
    </citation>
    <scope>NUCLEOTIDE SEQUENCE</scope>
</reference>
<evidence type="ECO:0000259" key="4">
    <source>
        <dbReference type="Pfam" id="PF18473"/>
    </source>
</evidence>
<accession>A0ABQ5J2E3</accession>
<evidence type="ECO:0000313" key="5">
    <source>
        <dbReference type="EMBL" id="GJU06668.1"/>
    </source>
</evidence>
<dbReference type="InterPro" id="IPR011059">
    <property type="entry name" value="Metal-dep_hydrolase_composite"/>
</dbReference>
<comment type="caution">
    <text evidence="5">The sequence shown here is derived from an EMBL/GenBank/DDBJ whole genome shotgun (WGS) entry which is preliminary data.</text>
</comment>
<name>A0ABQ5J2E3_9ASTR</name>
<dbReference type="EMBL" id="BQNB010021463">
    <property type="protein sequence ID" value="GJU06668.1"/>
    <property type="molecule type" value="Genomic_DNA"/>
</dbReference>
<dbReference type="Proteomes" id="UP001151760">
    <property type="component" value="Unassembled WGS sequence"/>
</dbReference>
<dbReference type="Gene3D" id="2.10.150.10">
    <property type="entry name" value="Urease, beta subunit"/>
    <property type="match status" value="1"/>
</dbReference>
<proteinExistence type="predicted"/>
<gene>
    <name evidence="5" type="ORF">Tco_1123098</name>
</gene>
<protein>
    <submittedName>
        <fullName evidence="5">Urease isoform X1</fullName>
    </submittedName>
</protein>
<dbReference type="Pfam" id="PF00449">
    <property type="entry name" value="Urease_alpha"/>
    <property type="match status" value="1"/>
</dbReference>
<evidence type="ECO:0000313" key="6">
    <source>
        <dbReference type="Proteomes" id="UP001151760"/>
    </source>
</evidence>
<dbReference type="SUPFAM" id="SSF51556">
    <property type="entry name" value="Metallo-dependent hydrolases"/>
    <property type="match status" value="1"/>
</dbReference>
<dbReference type="Gene3D" id="2.30.40.10">
    <property type="entry name" value="Urease, subunit C, domain 1"/>
    <property type="match status" value="1"/>
</dbReference>
<dbReference type="InterPro" id="IPR036461">
    <property type="entry name" value="Urease_betasu_sf"/>
</dbReference>
<feature type="domain" description="Urease subunit beta-alpha linker" evidence="4">
    <location>
        <begin position="140"/>
        <end position="162"/>
    </location>
</feature>
<dbReference type="PANTHER" id="PTHR43440">
    <property type="entry name" value="UREASE"/>
    <property type="match status" value="1"/>
</dbReference>
<dbReference type="InterPro" id="IPR040881">
    <property type="entry name" value="Urease_linker"/>
</dbReference>
<dbReference type="InterPro" id="IPR032466">
    <property type="entry name" value="Metal_Hydrolase"/>
</dbReference>